<sequence length="110" mass="12568">MSEISEEEYRSPSPPLPPKKRRQPSSGRNAPRPSAQKPRGKYRSWAKYRVIICEALRDAVFDKTKAAQILKRAYGVYVPPAILSYYEKKLTDSFSPLVLLSSEQPQADRE</sequence>
<proteinExistence type="predicted"/>
<evidence type="ECO:0000256" key="1">
    <source>
        <dbReference type="SAM" id="MobiDB-lite"/>
    </source>
</evidence>
<accession>A0A1P8SW77</accession>
<name>A0A1P8SW77_9ADEN</name>
<evidence type="ECO:0000313" key="3">
    <source>
        <dbReference type="Proteomes" id="UP000241841"/>
    </source>
</evidence>
<organism evidence="2 3">
    <name type="scientific">psittacine adenovirus 4</name>
    <dbReference type="NCBI Taxonomy" id="2773287"/>
    <lineage>
        <taxon>Viruses</taxon>
        <taxon>Varidnaviria</taxon>
        <taxon>Bamfordvirae</taxon>
        <taxon>Preplasmiviricota</taxon>
        <taxon>Polisuviricotina</taxon>
        <taxon>Pharingeaviricetes</taxon>
        <taxon>Rowavirales</taxon>
        <taxon>Adenoviridae</taxon>
        <taxon>Aviadenovirus</taxon>
        <taxon>Aviadenovirus rubri</taxon>
        <taxon>Psittacine aviadenovirus B</taxon>
    </lineage>
</organism>
<evidence type="ECO:0000313" key="2">
    <source>
        <dbReference type="EMBL" id="APY28360.1"/>
    </source>
</evidence>
<feature type="region of interest" description="Disordered" evidence="1">
    <location>
        <begin position="1"/>
        <end position="42"/>
    </location>
</feature>
<dbReference type="Proteomes" id="UP000241841">
    <property type="component" value="Segment"/>
</dbReference>
<reference evidence="3" key="1">
    <citation type="journal article" date="2017" name="Virology">
        <title>A novel pathogenic aviadenovirus from red-bellied parrots (Poicephalus rufiventris) unveils deep recombination events among avian host lineages.</title>
        <authorList>
            <person name="Das S."/>
            <person name="Fearnside K."/>
            <person name="Sarker S."/>
            <person name="Forwood J.K."/>
            <person name="Raidal S.R."/>
        </authorList>
    </citation>
    <scope>NUCLEOTIDE SEQUENCE [LARGE SCALE GENOMIC DNA]</scope>
</reference>
<protein>
    <submittedName>
        <fullName evidence="2">ORF13</fullName>
    </submittedName>
</protein>
<keyword evidence="3" id="KW-1185">Reference proteome</keyword>
<dbReference type="EMBL" id="KX577802">
    <property type="protein sequence ID" value="APY28360.1"/>
    <property type="molecule type" value="Genomic_DNA"/>
</dbReference>